<dbReference type="Pfam" id="PF07690">
    <property type="entry name" value="MFS_1"/>
    <property type="match status" value="1"/>
</dbReference>
<feature type="transmembrane region" description="Helical" evidence="8">
    <location>
        <begin position="6"/>
        <end position="24"/>
    </location>
</feature>
<proteinExistence type="inferred from homology"/>
<keyword evidence="3 8" id="KW-0812">Transmembrane</keyword>
<evidence type="ECO:0000256" key="6">
    <source>
        <dbReference type="ARBA" id="ARBA00024338"/>
    </source>
</evidence>
<evidence type="ECO:0000256" key="3">
    <source>
        <dbReference type="ARBA" id="ARBA00022692"/>
    </source>
</evidence>
<dbReference type="GO" id="GO:0016020">
    <property type="term" value="C:membrane"/>
    <property type="evidence" value="ECO:0007669"/>
    <property type="project" value="UniProtKB-SubCell"/>
</dbReference>
<evidence type="ECO:0000313" key="10">
    <source>
        <dbReference type="EMBL" id="KHJ88869.1"/>
    </source>
</evidence>
<evidence type="ECO:0000259" key="9">
    <source>
        <dbReference type="PROSITE" id="PS50850"/>
    </source>
</evidence>
<feature type="transmembrane region" description="Helical" evidence="8">
    <location>
        <begin position="123"/>
        <end position="144"/>
    </location>
</feature>
<evidence type="ECO:0000256" key="5">
    <source>
        <dbReference type="ARBA" id="ARBA00023136"/>
    </source>
</evidence>
<dbReference type="CDD" id="cd17328">
    <property type="entry name" value="MFS_spinster_like"/>
    <property type="match status" value="1"/>
</dbReference>
<dbReference type="AlphaFoldDB" id="A0A0B1SV78"/>
<comment type="similarity">
    <text evidence="6">Belongs to the major facilitator superfamily. Spinster (TC 2.A.1.49) family.</text>
</comment>
<dbReference type="Gene3D" id="1.20.1250.20">
    <property type="entry name" value="MFS general substrate transporter like domains"/>
    <property type="match status" value="1"/>
</dbReference>
<dbReference type="InterPro" id="IPR044770">
    <property type="entry name" value="MFS_spinster-like"/>
</dbReference>
<evidence type="ECO:0000256" key="4">
    <source>
        <dbReference type="ARBA" id="ARBA00022989"/>
    </source>
</evidence>
<feature type="transmembrane region" description="Helical" evidence="8">
    <location>
        <begin position="55"/>
        <end position="75"/>
    </location>
</feature>
<dbReference type="OrthoDB" id="6770063at2759"/>
<evidence type="ECO:0000256" key="7">
    <source>
        <dbReference type="SAM" id="MobiDB-lite"/>
    </source>
</evidence>
<feature type="transmembrane region" description="Helical" evidence="8">
    <location>
        <begin position="174"/>
        <end position="199"/>
    </location>
</feature>
<feature type="compositionally biased region" description="Acidic residues" evidence="7">
    <location>
        <begin position="305"/>
        <end position="314"/>
    </location>
</feature>
<name>A0A0B1SV78_OESDE</name>
<gene>
    <name evidence="10" type="ORF">OESDEN_11326</name>
</gene>
<feature type="region of interest" description="Disordered" evidence="7">
    <location>
        <begin position="289"/>
        <end position="314"/>
    </location>
</feature>
<keyword evidence="11" id="KW-1185">Reference proteome</keyword>
<reference evidence="10 11" key="1">
    <citation type="submission" date="2014-03" db="EMBL/GenBank/DDBJ databases">
        <title>Draft genome of the hookworm Oesophagostomum dentatum.</title>
        <authorList>
            <person name="Mitreva M."/>
        </authorList>
    </citation>
    <scope>NUCLEOTIDE SEQUENCE [LARGE SCALE GENOMIC DNA]</scope>
    <source>
        <strain evidence="10 11">OD-Hann</strain>
    </source>
</reference>
<feature type="compositionally biased region" description="Polar residues" evidence="7">
    <location>
        <begin position="289"/>
        <end position="298"/>
    </location>
</feature>
<dbReference type="InterPro" id="IPR011701">
    <property type="entry name" value="MFS"/>
</dbReference>
<evidence type="ECO:0000256" key="1">
    <source>
        <dbReference type="ARBA" id="ARBA00004141"/>
    </source>
</evidence>
<dbReference type="PANTHER" id="PTHR23505">
    <property type="entry name" value="SPINSTER"/>
    <property type="match status" value="1"/>
</dbReference>
<feature type="transmembrane region" description="Helical" evidence="8">
    <location>
        <begin position="252"/>
        <end position="273"/>
    </location>
</feature>
<dbReference type="SUPFAM" id="SSF103473">
    <property type="entry name" value="MFS general substrate transporter"/>
    <property type="match status" value="1"/>
</dbReference>
<feature type="domain" description="Major facilitator superfamily (MFS) profile" evidence="9">
    <location>
        <begin position="1"/>
        <end position="314"/>
    </location>
</feature>
<organism evidence="10 11">
    <name type="scientific">Oesophagostomum dentatum</name>
    <name type="common">Nodular worm</name>
    <dbReference type="NCBI Taxonomy" id="61180"/>
    <lineage>
        <taxon>Eukaryota</taxon>
        <taxon>Metazoa</taxon>
        <taxon>Ecdysozoa</taxon>
        <taxon>Nematoda</taxon>
        <taxon>Chromadorea</taxon>
        <taxon>Rhabditida</taxon>
        <taxon>Rhabditina</taxon>
        <taxon>Rhabditomorpha</taxon>
        <taxon>Strongyloidea</taxon>
        <taxon>Strongylidae</taxon>
        <taxon>Oesophagostomum</taxon>
    </lineage>
</organism>
<dbReference type="GO" id="GO:0022857">
    <property type="term" value="F:transmembrane transporter activity"/>
    <property type="evidence" value="ECO:0007669"/>
    <property type="project" value="InterPro"/>
</dbReference>
<dbReference type="InterPro" id="IPR036259">
    <property type="entry name" value="MFS_trans_sf"/>
</dbReference>
<evidence type="ECO:0000313" key="11">
    <source>
        <dbReference type="Proteomes" id="UP000053660"/>
    </source>
</evidence>
<evidence type="ECO:0000256" key="2">
    <source>
        <dbReference type="ARBA" id="ARBA00022448"/>
    </source>
</evidence>
<feature type="transmembrane region" description="Helical" evidence="8">
    <location>
        <begin position="31"/>
        <end position="49"/>
    </location>
</feature>
<dbReference type="PROSITE" id="PS50850">
    <property type="entry name" value="MFS"/>
    <property type="match status" value="1"/>
</dbReference>
<keyword evidence="5 8" id="KW-0472">Membrane</keyword>
<feature type="transmembrane region" description="Helical" evidence="8">
    <location>
        <begin position="95"/>
        <end position="117"/>
    </location>
</feature>
<dbReference type="PANTHER" id="PTHR23505:SF1">
    <property type="entry name" value="MAJOR FACILITATOR SUPERFAMILY (MFS) PROFILE DOMAIN-CONTAINING PROTEIN"/>
    <property type="match status" value="1"/>
</dbReference>
<accession>A0A0B1SV78</accession>
<dbReference type="InterPro" id="IPR020846">
    <property type="entry name" value="MFS_dom"/>
</dbReference>
<dbReference type="EMBL" id="KN555071">
    <property type="protein sequence ID" value="KHJ88869.1"/>
    <property type="molecule type" value="Genomic_DNA"/>
</dbReference>
<dbReference type="Proteomes" id="UP000053660">
    <property type="component" value="Unassembled WGS sequence"/>
</dbReference>
<sequence>MAGLIQTVFLASFMFGSPICGYLGDRFNRKMIIIVGVVLWLAAVVASTFVPANLFWMFLLFRGLVGIGEASYSNVCPSMISDMFTGTIRSRMYMLFYFAVPVGSGLGFVVGTNVASWLHAWQWGVRVTAVVGVLTLAVLVFLVFEPVRGAAEASKGGQQENSEPKGSYWEDIKVLLFFACTCLSFNWGLNVDMLMSVIIPSRRSTAFSYFMLISHLFGDATGPYIIGAISDKIRGEETSPEARYTSLVKSCYVTVVLLFISAILYFVSAGTLLRDQAKFRKQMGMKESTSSISSNDKLNGSLDGYDYEESERKV</sequence>
<comment type="subcellular location">
    <subcellularLocation>
        <location evidence="1">Membrane</location>
        <topology evidence="1">Multi-pass membrane protein</topology>
    </subcellularLocation>
</comment>
<keyword evidence="4 8" id="KW-1133">Transmembrane helix</keyword>
<keyword evidence="2" id="KW-0813">Transport</keyword>
<evidence type="ECO:0000256" key="8">
    <source>
        <dbReference type="SAM" id="Phobius"/>
    </source>
</evidence>
<protein>
    <recommendedName>
        <fullName evidence="9">Major facilitator superfamily (MFS) profile domain-containing protein</fullName>
    </recommendedName>
</protein>